<accession>A0ABV8A2L3</accession>
<dbReference type="EMBL" id="JBHRZF010000025">
    <property type="protein sequence ID" value="MFC3859650.1"/>
    <property type="molecule type" value="Genomic_DNA"/>
</dbReference>
<keyword evidence="3" id="KW-1185">Reference proteome</keyword>
<feature type="chain" id="PRO_5047420785" evidence="1">
    <location>
        <begin position="21"/>
        <end position="84"/>
    </location>
</feature>
<keyword evidence="1" id="KW-0732">Signal</keyword>
<gene>
    <name evidence="2" type="ORF">ACFOPQ_02590</name>
</gene>
<name>A0ABV8A2L3_9DEIO</name>
<protein>
    <submittedName>
        <fullName evidence="2">Uncharacterized protein</fullName>
    </submittedName>
</protein>
<comment type="caution">
    <text evidence="2">The sequence shown here is derived from an EMBL/GenBank/DDBJ whole genome shotgun (WGS) entry which is preliminary data.</text>
</comment>
<dbReference type="RefSeq" id="WP_380075812.1">
    <property type="nucleotide sequence ID" value="NZ_JBHRZF010000025.1"/>
</dbReference>
<proteinExistence type="predicted"/>
<evidence type="ECO:0000313" key="3">
    <source>
        <dbReference type="Proteomes" id="UP001595748"/>
    </source>
</evidence>
<evidence type="ECO:0000313" key="2">
    <source>
        <dbReference type="EMBL" id="MFC3859650.1"/>
    </source>
</evidence>
<sequence length="84" mass="8870">MSHAPHALLLAYLTAPAASATTLGPNVKVFDSSMPVAEIQPVVDAIAAEQVGNQFGTERLRGIFIVPAVSKQFQCGPFHAHCVQ</sequence>
<feature type="signal peptide" evidence="1">
    <location>
        <begin position="1"/>
        <end position="20"/>
    </location>
</feature>
<reference evidence="3" key="1">
    <citation type="journal article" date="2019" name="Int. J. Syst. Evol. Microbiol.">
        <title>The Global Catalogue of Microorganisms (GCM) 10K type strain sequencing project: providing services to taxonomists for standard genome sequencing and annotation.</title>
        <authorList>
            <consortium name="The Broad Institute Genomics Platform"/>
            <consortium name="The Broad Institute Genome Sequencing Center for Infectious Disease"/>
            <person name="Wu L."/>
            <person name="Ma J."/>
        </authorList>
    </citation>
    <scope>NUCLEOTIDE SEQUENCE [LARGE SCALE GENOMIC DNA]</scope>
    <source>
        <strain evidence="3">CCTCC AB 2013263</strain>
    </source>
</reference>
<evidence type="ECO:0000256" key="1">
    <source>
        <dbReference type="SAM" id="SignalP"/>
    </source>
</evidence>
<organism evidence="2 3">
    <name type="scientific">Deinococcus antarcticus</name>
    <dbReference type="NCBI Taxonomy" id="1298767"/>
    <lineage>
        <taxon>Bacteria</taxon>
        <taxon>Thermotogati</taxon>
        <taxon>Deinococcota</taxon>
        <taxon>Deinococci</taxon>
        <taxon>Deinococcales</taxon>
        <taxon>Deinococcaceae</taxon>
        <taxon>Deinococcus</taxon>
    </lineage>
</organism>
<dbReference type="Proteomes" id="UP001595748">
    <property type="component" value="Unassembled WGS sequence"/>
</dbReference>